<comment type="subcellular location">
    <subcellularLocation>
        <location evidence="1">Cell membrane</location>
        <topology evidence="1">Single-pass membrane protein</topology>
    </subcellularLocation>
</comment>
<dbReference type="Pfam" id="PF03152">
    <property type="entry name" value="UFD1_N1"/>
    <property type="match status" value="1"/>
</dbReference>
<evidence type="ECO:0000256" key="5">
    <source>
        <dbReference type="ARBA" id="ARBA00022679"/>
    </source>
</evidence>
<dbReference type="GO" id="GO:0005886">
    <property type="term" value="C:plasma membrane"/>
    <property type="evidence" value="ECO:0007669"/>
    <property type="project" value="UniProtKB-SubCell"/>
</dbReference>
<dbReference type="InterPro" id="IPR055417">
    <property type="entry name" value="UFD1_N1"/>
</dbReference>
<sequence>MNIDLLMAREQLEREQWASKGRANAMLERERRAIEAAQRSNAARAQVEGVLFCRTLKAIPFNGFGDKIKLPPSCILELSDQGALDKGPMYFRLSVIDELVPSVSDATNEGEHRATHSGVLEFTASEGSVELPSHVWSNLLSGVSLDVPLVEVHYVSLPKCTYAKLQPDGMGFSDIPNHKAVLETTLRRHAALSQGDIITVSYGELKYKLRVLETKPVSSVSVLETDIEVDIEGPDSAQEGSRNQPVLAPLVIGKVEEGIVEEGTFNYYKFSIEAAMIDEVASGRMNIEVKIEADAGDGDTNVYLSRHPLIFPTQYRHEWSSHEMGSKVLTVRPKDPSLVAGTYSIGVFGFKGVTKYHISVAFKDNVKQKIGGYAIASSPIDMESVECQNCKHFISSRTILFHEAYCFRHNVLCQHNGCGVVLGKEEAASHVHCNTCGQAFQQGQIEKHMKVFHEPVHCPCGVTLEKEQMIEHQSSTCPLRFITCRFCGDMVQAGSTPADYRDRLRGLFEHERDVVKPHMLGWPSKTLFKEDTPLPDLFNEKNGLRNEFNWSAVEAVLPIQGEEELKDLQRSGICTDGSLERGPFGKPSRKTTDGNGAADALLSILGRDRSSFVVMMVHWKQEMASFHYASPPPPPPPDVIPPPQSQPSRYCSPSPTSTPSPSSNSDPPSSPPLPLPLPTAPPPASEPPSAPLDAFSPPPKALSPPPPESHPPLSSPPPPVLPLSPSPAVMPTILPIYYQSPPPPPPSHVPPLSSSPLPPAPPSLPPSGSAPLSSLAPLPKVLPPSPSPSISNCTPPVSSPVPHGNLPSLPSATPVKPNAAKSTNPTKNAGSIKRSSSSPRGTISTAESVATFAVVAGLVMLTFVGAAVWLVRKRKKPVEPLRHGGNLAMASMVSSHMSELSHSRSSNPLVRHGSGVSYGFPYSALEPGLGHTKLWFTLDELSLITNDFSTQNLLGRGGSCCVYKGLLLDGREVAVKQLKVDDAQGEREFKAEVEIISRVHHRHLVSLVGYCLSENQRLLVYDYVPNRTLYHHLHGKGRPVMEWTIRLKVAAGAARGMAYLHEDCHPRIIHRDIKSSNILLDYNFEAQVSDFGLAKSAMDTNTHVTTQVMGTFGYLAPEYARSGKLTAKSDVYSFGVVLLELITGRKPVDRSQPLGDESLVEWARPLLIQALENEDLGDLPDPRLDGNYNKDEMFRMIEVAAACTRHSSDMRPRMGQVARALDGLSDLDINNGIQPGHSETFNSSPLSEEIRIFQRMGFASKDYSGDCSRTS</sequence>
<evidence type="ECO:0000313" key="18">
    <source>
        <dbReference type="Proteomes" id="UP001222027"/>
    </source>
</evidence>
<keyword evidence="4" id="KW-0723">Serine/threonine-protein kinase</keyword>
<evidence type="ECO:0000256" key="2">
    <source>
        <dbReference type="ARBA" id="ARBA00012513"/>
    </source>
</evidence>
<feature type="compositionally biased region" description="Low complexity" evidence="14">
    <location>
        <begin position="646"/>
        <end position="667"/>
    </location>
</feature>
<dbReference type="InterPro" id="IPR008271">
    <property type="entry name" value="Ser/Thr_kinase_AS"/>
</dbReference>
<dbReference type="InterPro" id="IPR013083">
    <property type="entry name" value="Znf_RING/FYVE/PHD"/>
</dbReference>
<feature type="compositionally biased region" description="Polar residues" evidence="14">
    <location>
        <begin position="820"/>
        <end position="843"/>
    </location>
</feature>
<dbReference type="PROSITE" id="PS50011">
    <property type="entry name" value="PROTEIN_KINASE_DOM"/>
    <property type="match status" value="1"/>
</dbReference>
<evidence type="ECO:0000256" key="14">
    <source>
        <dbReference type="SAM" id="MobiDB-lite"/>
    </source>
</evidence>
<feature type="compositionally biased region" description="Pro residues" evidence="14">
    <location>
        <begin position="756"/>
        <end position="765"/>
    </location>
</feature>
<dbReference type="Proteomes" id="UP001222027">
    <property type="component" value="Unassembled WGS sequence"/>
</dbReference>
<evidence type="ECO:0000256" key="9">
    <source>
        <dbReference type="ARBA" id="ARBA00022840"/>
    </source>
</evidence>
<dbReference type="Gene3D" id="3.30.200.20">
    <property type="entry name" value="Phosphorylase Kinase, domain 1"/>
    <property type="match status" value="1"/>
</dbReference>
<protein>
    <recommendedName>
        <fullName evidence="2">non-specific serine/threonine protein kinase</fullName>
        <ecNumber evidence="2">2.7.11.1</ecNumber>
    </recommendedName>
</protein>
<dbReference type="InterPro" id="IPR000719">
    <property type="entry name" value="Prot_kinase_dom"/>
</dbReference>
<dbReference type="Pfam" id="PF24842">
    <property type="entry name" value="UFD1_N2"/>
    <property type="match status" value="1"/>
</dbReference>
<dbReference type="FunFam" id="1.10.510.10:FF:000173">
    <property type="entry name" value="proline-rich receptor-like protein kinase PERK8"/>
    <property type="match status" value="1"/>
</dbReference>
<feature type="compositionally biased region" description="Low complexity" evidence="14">
    <location>
        <begin position="766"/>
        <end position="779"/>
    </location>
</feature>
<dbReference type="CDD" id="cd14066">
    <property type="entry name" value="STKc_IRAK"/>
    <property type="match status" value="1"/>
</dbReference>
<dbReference type="SUPFAM" id="SSF56112">
    <property type="entry name" value="Protein kinase-like (PK-like)"/>
    <property type="match status" value="1"/>
</dbReference>
<dbReference type="InterPro" id="IPR011009">
    <property type="entry name" value="Kinase-like_dom_sf"/>
</dbReference>
<feature type="region of interest" description="Disordered" evidence="14">
    <location>
        <begin position="629"/>
        <end position="843"/>
    </location>
</feature>
<evidence type="ECO:0000259" key="16">
    <source>
        <dbReference type="PROSITE" id="PS50011"/>
    </source>
</evidence>
<evidence type="ECO:0000256" key="11">
    <source>
        <dbReference type="ARBA" id="ARBA00023136"/>
    </source>
</evidence>
<dbReference type="PROSITE" id="PS00108">
    <property type="entry name" value="PROTEIN_KINASE_ST"/>
    <property type="match status" value="1"/>
</dbReference>
<proteinExistence type="predicted"/>
<feature type="transmembrane region" description="Helical" evidence="15">
    <location>
        <begin position="849"/>
        <end position="871"/>
    </location>
</feature>
<evidence type="ECO:0000256" key="3">
    <source>
        <dbReference type="ARBA" id="ARBA00022475"/>
    </source>
</evidence>
<feature type="compositionally biased region" description="Pro residues" evidence="14">
    <location>
        <begin position="668"/>
        <end position="725"/>
    </location>
</feature>
<feature type="domain" description="Protein kinase" evidence="16">
    <location>
        <begin position="948"/>
        <end position="1224"/>
    </location>
</feature>
<dbReference type="AlphaFoldDB" id="A0AAV8R9G1"/>
<dbReference type="Gene3D" id="3.30.40.10">
    <property type="entry name" value="Zinc/RING finger domain, C3HC4 (zinc finger)"/>
    <property type="match status" value="1"/>
</dbReference>
<evidence type="ECO:0000256" key="1">
    <source>
        <dbReference type="ARBA" id="ARBA00004162"/>
    </source>
</evidence>
<dbReference type="InterPro" id="IPR042299">
    <property type="entry name" value="Ufd1-like_Nn"/>
</dbReference>
<dbReference type="EMBL" id="JAQQAF010000003">
    <property type="protein sequence ID" value="KAJ8498334.1"/>
    <property type="molecule type" value="Genomic_DNA"/>
</dbReference>
<keyword evidence="8" id="KW-0418">Kinase</keyword>
<dbReference type="PANTHER" id="PTHR47982">
    <property type="entry name" value="PROLINE-RICH RECEPTOR-LIKE PROTEIN KINASE PERK4"/>
    <property type="match status" value="1"/>
</dbReference>
<gene>
    <name evidence="17" type="ORF">OPV22_008886</name>
</gene>
<feature type="compositionally biased region" description="Pro residues" evidence="14">
    <location>
        <begin position="630"/>
        <end position="645"/>
    </location>
</feature>
<keyword evidence="11 15" id="KW-0472">Membrane</keyword>
<comment type="caution">
    <text evidence="17">The sequence shown here is derived from an EMBL/GenBank/DDBJ whole genome shotgun (WGS) entry which is preliminary data.</text>
</comment>
<dbReference type="PANTHER" id="PTHR47982:SF32">
    <property type="entry name" value="NON-SPECIFIC SERINE_THREONINE PROTEIN KINASE"/>
    <property type="match status" value="1"/>
</dbReference>
<evidence type="ECO:0000256" key="12">
    <source>
        <dbReference type="ARBA" id="ARBA00047899"/>
    </source>
</evidence>
<feature type="compositionally biased region" description="Pro residues" evidence="14">
    <location>
        <begin position="740"/>
        <end position="749"/>
    </location>
</feature>
<evidence type="ECO:0000256" key="7">
    <source>
        <dbReference type="ARBA" id="ARBA00022741"/>
    </source>
</evidence>
<evidence type="ECO:0000256" key="10">
    <source>
        <dbReference type="ARBA" id="ARBA00022989"/>
    </source>
</evidence>
<evidence type="ECO:0000313" key="17">
    <source>
        <dbReference type="EMBL" id="KAJ8498334.1"/>
    </source>
</evidence>
<accession>A0AAV8R9G1</accession>
<dbReference type="GO" id="GO:0004674">
    <property type="term" value="F:protein serine/threonine kinase activity"/>
    <property type="evidence" value="ECO:0007669"/>
    <property type="project" value="UniProtKB-KW"/>
</dbReference>
<keyword evidence="6 15" id="KW-0812">Transmembrane</keyword>
<reference evidence="17 18" key="1">
    <citation type="submission" date="2022-12" db="EMBL/GenBank/DDBJ databases">
        <title>Chromosome-scale assembly of the Ensete ventricosum genome.</title>
        <authorList>
            <person name="Dussert Y."/>
            <person name="Stocks J."/>
            <person name="Wendawek A."/>
            <person name="Woldeyes F."/>
            <person name="Nichols R.A."/>
            <person name="Borrell J.S."/>
        </authorList>
    </citation>
    <scope>NUCLEOTIDE SEQUENCE [LARGE SCALE GENOMIC DNA]</scope>
    <source>
        <strain evidence="18">cv. Maze</strain>
        <tissue evidence="17">Seeds</tissue>
    </source>
</reference>
<evidence type="ECO:0000256" key="6">
    <source>
        <dbReference type="ARBA" id="ARBA00022692"/>
    </source>
</evidence>
<dbReference type="Pfam" id="PF00069">
    <property type="entry name" value="Pkinase"/>
    <property type="match status" value="1"/>
</dbReference>
<evidence type="ECO:0000256" key="13">
    <source>
        <dbReference type="ARBA" id="ARBA00048679"/>
    </source>
</evidence>
<keyword evidence="5" id="KW-0808">Transferase</keyword>
<evidence type="ECO:0000256" key="15">
    <source>
        <dbReference type="SAM" id="Phobius"/>
    </source>
</evidence>
<dbReference type="Gene3D" id="3.10.330.10">
    <property type="match status" value="1"/>
</dbReference>
<dbReference type="InterPro" id="IPR047117">
    <property type="entry name" value="PERK1-13-like"/>
</dbReference>
<feature type="region of interest" description="Disordered" evidence="14">
    <location>
        <begin position="574"/>
        <end position="596"/>
    </location>
</feature>
<dbReference type="EC" id="2.7.11.1" evidence="2"/>
<comment type="catalytic activity">
    <reaction evidence="12">
        <text>L-threonyl-[protein] + ATP = O-phospho-L-threonyl-[protein] + ADP + H(+)</text>
        <dbReference type="Rhea" id="RHEA:46608"/>
        <dbReference type="Rhea" id="RHEA-COMP:11060"/>
        <dbReference type="Rhea" id="RHEA-COMP:11605"/>
        <dbReference type="ChEBI" id="CHEBI:15378"/>
        <dbReference type="ChEBI" id="CHEBI:30013"/>
        <dbReference type="ChEBI" id="CHEBI:30616"/>
        <dbReference type="ChEBI" id="CHEBI:61977"/>
        <dbReference type="ChEBI" id="CHEBI:456216"/>
        <dbReference type="EC" id="2.7.11.1"/>
    </reaction>
</comment>
<dbReference type="GO" id="GO:0005524">
    <property type="term" value="F:ATP binding"/>
    <property type="evidence" value="ECO:0007669"/>
    <property type="project" value="UniProtKB-KW"/>
</dbReference>
<comment type="catalytic activity">
    <reaction evidence="13">
        <text>L-seryl-[protein] + ATP = O-phospho-L-seryl-[protein] + ADP + H(+)</text>
        <dbReference type="Rhea" id="RHEA:17989"/>
        <dbReference type="Rhea" id="RHEA-COMP:9863"/>
        <dbReference type="Rhea" id="RHEA-COMP:11604"/>
        <dbReference type="ChEBI" id="CHEBI:15378"/>
        <dbReference type="ChEBI" id="CHEBI:29999"/>
        <dbReference type="ChEBI" id="CHEBI:30616"/>
        <dbReference type="ChEBI" id="CHEBI:83421"/>
        <dbReference type="ChEBI" id="CHEBI:456216"/>
        <dbReference type="EC" id="2.7.11.1"/>
    </reaction>
</comment>
<dbReference type="Pfam" id="PF23580">
    <property type="entry name" value="Znf_XAF1_N"/>
    <property type="match status" value="1"/>
</dbReference>
<keyword evidence="3" id="KW-1003">Cell membrane</keyword>
<organism evidence="17 18">
    <name type="scientific">Ensete ventricosum</name>
    <name type="common">Abyssinian banana</name>
    <name type="synonym">Musa ensete</name>
    <dbReference type="NCBI Taxonomy" id="4639"/>
    <lineage>
        <taxon>Eukaryota</taxon>
        <taxon>Viridiplantae</taxon>
        <taxon>Streptophyta</taxon>
        <taxon>Embryophyta</taxon>
        <taxon>Tracheophyta</taxon>
        <taxon>Spermatophyta</taxon>
        <taxon>Magnoliopsida</taxon>
        <taxon>Liliopsida</taxon>
        <taxon>Zingiberales</taxon>
        <taxon>Musaceae</taxon>
        <taxon>Ensete</taxon>
    </lineage>
</organism>
<dbReference type="Gene3D" id="1.10.510.10">
    <property type="entry name" value="Transferase(Phosphotransferase) domain 1"/>
    <property type="match status" value="1"/>
</dbReference>
<keyword evidence="7" id="KW-0547">Nucleotide-binding</keyword>
<dbReference type="InterPro" id="IPR055418">
    <property type="entry name" value="UFD1_N2"/>
</dbReference>
<name>A0AAV8R9G1_ENSVE</name>
<dbReference type="Gene3D" id="2.40.40.50">
    <property type="entry name" value="Ubiquitin fusion degradation protein UFD1, N-terminal domain"/>
    <property type="match status" value="1"/>
</dbReference>
<evidence type="ECO:0000256" key="8">
    <source>
        <dbReference type="ARBA" id="ARBA00022777"/>
    </source>
</evidence>
<dbReference type="SMART" id="SM00220">
    <property type="entry name" value="S_TKc"/>
    <property type="match status" value="1"/>
</dbReference>
<keyword evidence="9" id="KW-0067">ATP-binding</keyword>
<evidence type="ECO:0000256" key="4">
    <source>
        <dbReference type="ARBA" id="ARBA00022527"/>
    </source>
</evidence>
<dbReference type="FunFam" id="3.30.200.20:FF:000212">
    <property type="entry name" value="Proline-rich receptor-like protein kinase PERK8"/>
    <property type="match status" value="1"/>
</dbReference>
<keyword evidence="18" id="KW-1185">Reference proteome</keyword>
<keyword evidence="10 15" id="KW-1133">Transmembrane helix</keyword>